<dbReference type="Proteomes" id="UP000037178">
    <property type="component" value="Unassembled WGS sequence"/>
</dbReference>
<comment type="caution">
    <text evidence="1">The sequence shown here is derived from an EMBL/GenBank/DDBJ whole genome shotgun (WGS) entry which is preliminary data.</text>
</comment>
<dbReference type="AlphaFoldDB" id="A0A0J9EAQ1"/>
<name>A0A0J9EAQ1_9RHOB</name>
<proteinExistence type="predicted"/>
<reference evidence="1 2" key="1">
    <citation type="submission" date="2015-06" db="EMBL/GenBank/DDBJ databases">
        <title>Draft genome sequence of an Alphaproteobacteria species associated to the Mediterranean sponge Oscarella lobularis.</title>
        <authorList>
            <person name="Jourda C."/>
            <person name="Santini S."/>
            <person name="Claverie J.-M."/>
        </authorList>
    </citation>
    <scope>NUCLEOTIDE SEQUENCE [LARGE SCALE GENOMIC DNA]</scope>
    <source>
        <strain evidence="1">IGS</strain>
    </source>
</reference>
<dbReference type="Gene3D" id="3.50.30.40">
    <property type="entry name" value="Ribonuclease E inhibitor RraA/RraA-like"/>
    <property type="match status" value="1"/>
</dbReference>
<keyword evidence="2" id="KW-1185">Reference proteome</keyword>
<evidence type="ECO:0000313" key="2">
    <source>
        <dbReference type="Proteomes" id="UP000037178"/>
    </source>
</evidence>
<evidence type="ECO:0000313" key="1">
    <source>
        <dbReference type="EMBL" id="KMW59691.1"/>
    </source>
</evidence>
<sequence length="60" mass="6322">MIVADQDGVVVVPFASIDRTLGKLDGIRASELAYEAEIAGGRKASQKAVDALTDGRTEFV</sequence>
<gene>
    <name evidence="1" type="ORF">AIOL_004673</name>
</gene>
<dbReference type="PATRIC" id="fig|1675527.3.peg.4906"/>
<organism evidence="1 2">
    <name type="scientific">Candidatus Rhodobacter oscarellae</name>
    <dbReference type="NCBI Taxonomy" id="1675527"/>
    <lineage>
        <taxon>Bacteria</taxon>
        <taxon>Pseudomonadati</taxon>
        <taxon>Pseudomonadota</taxon>
        <taxon>Alphaproteobacteria</taxon>
        <taxon>Rhodobacterales</taxon>
        <taxon>Rhodobacter group</taxon>
        <taxon>Rhodobacter</taxon>
    </lineage>
</organism>
<accession>A0A0J9EAQ1</accession>
<dbReference type="EMBL" id="LFTY01000002">
    <property type="protein sequence ID" value="KMW59691.1"/>
    <property type="molecule type" value="Genomic_DNA"/>
</dbReference>
<protein>
    <submittedName>
        <fullName evidence="1">Uncharacterized protein</fullName>
    </submittedName>
</protein>